<proteinExistence type="predicted"/>
<accession>A0A8T0W7Y8</accession>
<name>A0A8T0W7Y8_PANVG</name>
<evidence type="ECO:0000313" key="3">
    <source>
        <dbReference type="Proteomes" id="UP000823388"/>
    </source>
</evidence>
<organism evidence="2 3">
    <name type="scientific">Panicum virgatum</name>
    <name type="common">Blackwell switchgrass</name>
    <dbReference type="NCBI Taxonomy" id="38727"/>
    <lineage>
        <taxon>Eukaryota</taxon>
        <taxon>Viridiplantae</taxon>
        <taxon>Streptophyta</taxon>
        <taxon>Embryophyta</taxon>
        <taxon>Tracheophyta</taxon>
        <taxon>Spermatophyta</taxon>
        <taxon>Magnoliopsida</taxon>
        <taxon>Liliopsida</taxon>
        <taxon>Poales</taxon>
        <taxon>Poaceae</taxon>
        <taxon>PACMAD clade</taxon>
        <taxon>Panicoideae</taxon>
        <taxon>Panicodae</taxon>
        <taxon>Paniceae</taxon>
        <taxon>Panicinae</taxon>
        <taxon>Panicum</taxon>
        <taxon>Panicum sect. Hiantes</taxon>
    </lineage>
</organism>
<comment type="caution">
    <text evidence="2">The sequence shown here is derived from an EMBL/GenBank/DDBJ whole genome shotgun (WGS) entry which is preliminary data.</text>
</comment>
<evidence type="ECO:0000256" key="1">
    <source>
        <dbReference type="SAM" id="MobiDB-lite"/>
    </source>
</evidence>
<dbReference type="Proteomes" id="UP000823388">
    <property type="component" value="Chromosome 2K"/>
</dbReference>
<feature type="region of interest" description="Disordered" evidence="1">
    <location>
        <begin position="17"/>
        <end position="111"/>
    </location>
</feature>
<feature type="compositionally biased region" description="Acidic residues" evidence="1">
    <location>
        <begin position="53"/>
        <end position="64"/>
    </location>
</feature>
<sequence length="111" mass="12449">MLYLGDGLTWELVDGATGASQSLQGRCFPRRAHRNSRGDPIVYKHGRSRTATIDEEDEIDDQEEEHLGSDNEEREQDDDDDENVTDNEDSPTNVAAETTNDAPTNEFDDGY</sequence>
<dbReference type="EMBL" id="CM029039">
    <property type="protein sequence ID" value="KAG2643545.1"/>
    <property type="molecule type" value="Genomic_DNA"/>
</dbReference>
<feature type="compositionally biased region" description="Acidic residues" evidence="1">
    <location>
        <begin position="72"/>
        <end position="89"/>
    </location>
</feature>
<dbReference type="AlphaFoldDB" id="A0A8T0W7Y8"/>
<evidence type="ECO:0000313" key="2">
    <source>
        <dbReference type="EMBL" id="KAG2643545.1"/>
    </source>
</evidence>
<protein>
    <submittedName>
        <fullName evidence="2">Uncharacterized protein</fullName>
    </submittedName>
</protein>
<gene>
    <name evidence="2" type="ORF">PVAP13_2KG341802</name>
</gene>
<feature type="compositionally biased region" description="Polar residues" evidence="1">
    <location>
        <begin position="90"/>
        <end position="103"/>
    </location>
</feature>
<keyword evidence="3" id="KW-1185">Reference proteome</keyword>
<reference evidence="2" key="1">
    <citation type="submission" date="2020-05" db="EMBL/GenBank/DDBJ databases">
        <title>WGS assembly of Panicum virgatum.</title>
        <authorList>
            <person name="Lovell J.T."/>
            <person name="Jenkins J."/>
            <person name="Shu S."/>
            <person name="Juenger T.E."/>
            <person name="Schmutz J."/>
        </authorList>
    </citation>
    <scope>NUCLEOTIDE SEQUENCE</scope>
    <source>
        <strain evidence="2">AP13</strain>
    </source>
</reference>